<organism evidence="1 2">
    <name type="scientific">Aplosporella prunicola CBS 121167</name>
    <dbReference type="NCBI Taxonomy" id="1176127"/>
    <lineage>
        <taxon>Eukaryota</taxon>
        <taxon>Fungi</taxon>
        <taxon>Dikarya</taxon>
        <taxon>Ascomycota</taxon>
        <taxon>Pezizomycotina</taxon>
        <taxon>Dothideomycetes</taxon>
        <taxon>Dothideomycetes incertae sedis</taxon>
        <taxon>Botryosphaeriales</taxon>
        <taxon>Aplosporellaceae</taxon>
        <taxon>Aplosporella</taxon>
    </lineage>
</organism>
<dbReference type="InterPro" id="IPR038883">
    <property type="entry name" value="AN11006-like"/>
</dbReference>
<sequence length="235" mass="27070">MSDSKPPFNFLGLSPEIRLLIYHHVLSGIIYVNLRQDEPGCITSFKADIGDYRYKTLTPAIIRTCKQICHEVAPILYSRNSFLLSPRLFIDWLDTIGPVNVKYLRYLKVFVPPMYTVEKPNKMRGPPPGKDRPTDWYAVLNELGREATNLRLVTIEWQANVRHGEYGGGKDMELVRCLGTLHVEKLTLAGFYARHWPDYLRAQMGQAIVVEMPPHNDLMARRLREFQEGTEDLVP</sequence>
<dbReference type="AlphaFoldDB" id="A0A6A6BCM5"/>
<dbReference type="Proteomes" id="UP000799438">
    <property type="component" value="Unassembled WGS sequence"/>
</dbReference>
<reference evidence="1" key="1">
    <citation type="journal article" date="2020" name="Stud. Mycol.">
        <title>101 Dothideomycetes genomes: a test case for predicting lifestyles and emergence of pathogens.</title>
        <authorList>
            <person name="Haridas S."/>
            <person name="Albert R."/>
            <person name="Binder M."/>
            <person name="Bloem J."/>
            <person name="Labutti K."/>
            <person name="Salamov A."/>
            <person name="Andreopoulos B."/>
            <person name="Baker S."/>
            <person name="Barry K."/>
            <person name="Bills G."/>
            <person name="Bluhm B."/>
            <person name="Cannon C."/>
            <person name="Castanera R."/>
            <person name="Culley D."/>
            <person name="Daum C."/>
            <person name="Ezra D."/>
            <person name="Gonzalez J."/>
            <person name="Henrissat B."/>
            <person name="Kuo A."/>
            <person name="Liang C."/>
            <person name="Lipzen A."/>
            <person name="Lutzoni F."/>
            <person name="Magnuson J."/>
            <person name="Mondo S."/>
            <person name="Nolan M."/>
            <person name="Ohm R."/>
            <person name="Pangilinan J."/>
            <person name="Park H.-J."/>
            <person name="Ramirez L."/>
            <person name="Alfaro M."/>
            <person name="Sun H."/>
            <person name="Tritt A."/>
            <person name="Yoshinaga Y."/>
            <person name="Zwiers L.-H."/>
            <person name="Turgeon B."/>
            <person name="Goodwin S."/>
            <person name="Spatafora J."/>
            <person name="Crous P."/>
            <person name="Grigoriev I."/>
        </authorList>
    </citation>
    <scope>NUCLEOTIDE SEQUENCE</scope>
    <source>
        <strain evidence="1">CBS 121167</strain>
    </source>
</reference>
<dbReference type="PANTHER" id="PTHR42085:SF8">
    <property type="entry name" value="F-BOX DOMAIN-CONTAINING PROTEIN"/>
    <property type="match status" value="1"/>
</dbReference>
<keyword evidence="2" id="KW-1185">Reference proteome</keyword>
<accession>A0A6A6BCM5</accession>
<dbReference type="OrthoDB" id="5272396at2759"/>
<dbReference type="RefSeq" id="XP_033396816.1">
    <property type="nucleotide sequence ID" value="XM_033544229.1"/>
</dbReference>
<evidence type="ECO:0000313" key="1">
    <source>
        <dbReference type="EMBL" id="KAF2141103.1"/>
    </source>
</evidence>
<evidence type="ECO:0000313" key="2">
    <source>
        <dbReference type="Proteomes" id="UP000799438"/>
    </source>
</evidence>
<dbReference type="EMBL" id="ML995488">
    <property type="protein sequence ID" value="KAF2141103.1"/>
    <property type="molecule type" value="Genomic_DNA"/>
</dbReference>
<gene>
    <name evidence="1" type="ORF">K452DRAFT_319347</name>
</gene>
<protein>
    <submittedName>
        <fullName evidence="1">Uncharacterized protein</fullName>
    </submittedName>
</protein>
<dbReference type="PANTHER" id="PTHR42085">
    <property type="entry name" value="F-BOX DOMAIN-CONTAINING PROTEIN"/>
    <property type="match status" value="1"/>
</dbReference>
<name>A0A6A6BCM5_9PEZI</name>
<proteinExistence type="predicted"/>
<dbReference type="GeneID" id="54301725"/>